<comment type="caution">
    <text evidence="2">The sequence shown here is derived from an EMBL/GenBank/DDBJ whole genome shotgun (WGS) entry which is preliminary data.</text>
</comment>
<evidence type="ECO:0000256" key="1">
    <source>
        <dbReference type="ARBA" id="ARBA00023002"/>
    </source>
</evidence>
<dbReference type="SUPFAM" id="SSF51735">
    <property type="entry name" value="NAD(P)-binding Rossmann-fold domains"/>
    <property type="match status" value="1"/>
</dbReference>
<dbReference type="RefSeq" id="XP_064768850.1">
    <property type="nucleotide sequence ID" value="XM_064911064.1"/>
</dbReference>
<proteinExistence type="predicted"/>
<accession>A0ABR1F7S4</accession>
<organism evidence="2 3">
    <name type="scientific">Myxozyma melibiosi</name>
    <dbReference type="NCBI Taxonomy" id="54550"/>
    <lineage>
        <taxon>Eukaryota</taxon>
        <taxon>Fungi</taxon>
        <taxon>Dikarya</taxon>
        <taxon>Ascomycota</taxon>
        <taxon>Saccharomycotina</taxon>
        <taxon>Lipomycetes</taxon>
        <taxon>Lipomycetales</taxon>
        <taxon>Lipomycetaceae</taxon>
        <taxon>Myxozyma</taxon>
    </lineage>
</organism>
<name>A0ABR1F7S4_9ASCO</name>
<dbReference type="Gene3D" id="3.40.50.720">
    <property type="entry name" value="NAD(P)-binding Rossmann-like Domain"/>
    <property type="match status" value="1"/>
</dbReference>
<reference evidence="2 3" key="1">
    <citation type="submission" date="2024-03" db="EMBL/GenBank/DDBJ databases">
        <title>Genome-scale model development and genomic sequencing of the oleaginous clade Lipomyces.</title>
        <authorList>
            <consortium name="Lawrence Berkeley National Laboratory"/>
            <person name="Czajka J.J."/>
            <person name="Han Y."/>
            <person name="Kim J."/>
            <person name="Mondo S.J."/>
            <person name="Hofstad B.A."/>
            <person name="Robles A."/>
            <person name="Haridas S."/>
            <person name="Riley R."/>
            <person name="LaButti K."/>
            <person name="Pangilinan J."/>
            <person name="Andreopoulos W."/>
            <person name="Lipzen A."/>
            <person name="Yan J."/>
            <person name="Wang M."/>
            <person name="Ng V."/>
            <person name="Grigoriev I.V."/>
            <person name="Spatafora J.W."/>
            <person name="Magnuson J.K."/>
            <person name="Baker S.E."/>
            <person name="Pomraning K.R."/>
        </authorList>
    </citation>
    <scope>NUCLEOTIDE SEQUENCE [LARGE SCALE GENOMIC DNA]</scope>
    <source>
        <strain evidence="2 3">Phaff 52-87</strain>
    </source>
</reference>
<dbReference type="PRINTS" id="PR00081">
    <property type="entry name" value="GDHRDH"/>
</dbReference>
<dbReference type="GeneID" id="90036576"/>
<sequence>MSYGFTFDDIKDLSGKVAIVTGGNSGLGEVIARELARKHAKVYIAARSPARAEQAIARIKAALSDVDGLDDNLLFLELDLETMKGSVAAAKFFMKLESRLDILVANAGLGATKSELTPDGYERNFGVNHLGHFAFITTLLPLIEKTATEHPESDIRIVLQSSTIHYRATKIDYSDVTKTYKSSWSALTLQEMMGRYARSKLANVYLSRELSERLKDYKNIYVNACHPGLVYTHIFDLSTSPLPSWMQYIGSRHAWLCGVPLDDGVKTALFLATDKRVVTENIKKVFMYPGPQTPLAGFFYCSSVFPKPLNSIGSDDEEARKLWEFSEQALAKATAS</sequence>
<evidence type="ECO:0000313" key="3">
    <source>
        <dbReference type="Proteomes" id="UP001498771"/>
    </source>
</evidence>
<dbReference type="EMBL" id="JBBJBU010000004">
    <property type="protein sequence ID" value="KAK7205817.1"/>
    <property type="molecule type" value="Genomic_DNA"/>
</dbReference>
<keyword evidence="1" id="KW-0560">Oxidoreductase</keyword>
<dbReference type="Pfam" id="PF00106">
    <property type="entry name" value="adh_short"/>
    <property type="match status" value="1"/>
</dbReference>
<evidence type="ECO:0008006" key="4">
    <source>
        <dbReference type="Google" id="ProtNLM"/>
    </source>
</evidence>
<dbReference type="PANTHER" id="PTHR43157:SF31">
    <property type="entry name" value="PHOSPHATIDYLINOSITOL-GLYCAN BIOSYNTHESIS CLASS F PROTEIN"/>
    <property type="match status" value="1"/>
</dbReference>
<keyword evidence="3" id="KW-1185">Reference proteome</keyword>
<dbReference type="InterPro" id="IPR036291">
    <property type="entry name" value="NAD(P)-bd_dom_sf"/>
</dbReference>
<dbReference type="PANTHER" id="PTHR43157">
    <property type="entry name" value="PHOSPHATIDYLINOSITOL-GLYCAN BIOSYNTHESIS CLASS F PROTEIN-RELATED"/>
    <property type="match status" value="1"/>
</dbReference>
<dbReference type="Proteomes" id="UP001498771">
    <property type="component" value="Unassembled WGS sequence"/>
</dbReference>
<protein>
    <recommendedName>
        <fullName evidence="4">NAD(P)-binding protein</fullName>
    </recommendedName>
</protein>
<evidence type="ECO:0000313" key="2">
    <source>
        <dbReference type="EMBL" id="KAK7205817.1"/>
    </source>
</evidence>
<dbReference type="InterPro" id="IPR002347">
    <property type="entry name" value="SDR_fam"/>
</dbReference>
<gene>
    <name evidence="2" type="ORF">BZA70DRAFT_266929</name>
</gene>